<accession>A0A4Y2J8I1</accession>
<dbReference type="Pfam" id="PF00075">
    <property type="entry name" value="RNase_H"/>
    <property type="match status" value="1"/>
</dbReference>
<keyword evidence="3" id="KW-1185">Reference proteome</keyword>
<evidence type="ECO:0000259" key="1">
    <source>
        <dbReference type="PROSITE" id="PS50879"/>
    </source>
</evidence>
<dbReference type="InterPro" id="IPR012337">
    <property type="entry name" value="RNaseH-like_sf"/>
</dbReference>
<gene>
    <name evidence="2" type="ORF">AVEN_271679_1</name>
</gene>
<dbReference type="InterPro" id="IPR036397">
    <property type="entry name" value="RNaseH_sf"/>
</dbReference>
<dbReference type="Gene3D" id="3.30.420.10">
    <property type="entry name" value="Ribonuclease H-like superfamily/Ribonuclease H"/>
    <property type="match status" value="1"/>
</dbReference>
<dbReference type="EMBL" id="BGPR01003308">
    <property type="protein sequence ID" value="GBM86387.1"/>
    <property type="molecule type" value="Genomic_DNA"/>
</dbReference>
<feature type="domain" description="RNase H type-1" evidence="1">
    <location>
        <begin position="88"/>
        <end position="197"/>
    </location>
</feature>
<dbReference type="InterPro" id="IPR002156">
    <property type="entry name" value="RNaseH_domain"/>
</dbReference>
<dbReference type="AlphaFoldDB" id="A0A4Y2J8I1"/>
<reference evidence="2 3" key="1">
    <citation type="journal article" date="2019" name="Sci. Rep.">
        <title>Orb-weaving spider Araneus ventricosus genome elucidates the spidroin gene catalogue.</title>
        <authorList>
            <person name="Kono N."/>
            <person name="Nakamura H."/>
            <person name="Ohtoshi R."/>
            <person name="Moran D.A.P."/>
            <person name="Shinohara A."/>
            <person name="Yoshida Y."/>
            <person name="Fujiwara M."/>
            <person name="Mori M."/>
            <person name="Tomita M."/>
            <person name="Arakawa K."/>
        </authorList>
    </citation>
    <scope>NUCLEOTIDE SEQUENCE [LARGE SCALE GENOMIC DNA]</scope>
</reference>
<name>A0A4Y2J8I1_ARAVE</name>
<evidence type="ECO:0000313" key="3">
    <source>
        <dbReference type="Proteomes" id="UP000499080"/>
    </source>
</evidence>
<dbReference type="Proteomes" id="UP000499080">
    <property type="component" value="Unassembled WGS sequence"/>
</dbReference>
<dbReference type="PROSITE" id="PS50879">
    <property type="entry name" value="RNASE_H_1"/>
    <property type="match status" value="1"/>
</dbReference>
<dbReference type="SUPFAM" id="SSF53098">
    <property type="entry name" value="Ribonuclease H-like"/>
    <property type="match status" value="1"/>
</dbReference>
<proteinExistence type="predicted"/>
<evidence type="ECO:0000313" key="2">
    <source>
        <dbReference type="EMBL" id="GBM86387.1"/>
    </source>
</evidence>
<dbReference type="GO" id="GO:0003676">
    <property type="term" value="F:nucleic acid binding"/>
    <property type="evidence" value="ECO:0007669"/>
    <property type="project" value="InterPro"/>
</dbReference>
<comment type="caution">
    <text evidence="2">The sequence shown here is derived from an EMBL/GenBank/DDBJ whole genome shotgun (WGS) entry which is preliminary data.</text>
</comment>
<dbReference type="GO" id="GO:0004523">
    <property type="term" value="F:RNA-DNA hybrid ribonuclease activity"/>
    <property type="evidence" value="ECO:0007669"/>
    <property type="project" value="InterPro"/>
</dbReference>
<dbReference type="OrthoDB" id="6437652at2759"/>
<protein>
    <recommendedName>
        <fullName evidence="1">RNase H type-1 domain-containing protein</fullName>
    </recommendedName>
</protein>
<organism evidence="2 3">
    <name type="scientific">Araneus ventricosus</name>
    <name type="common">Orbweaver spider</name>
    <name type="synonym">Epeira ventricosa</name>
    <dbReference type="NCBI Taxonomy" id="182803"/>
    <lineage>
        <taxon>Eukaryota</taxon>
        <taxon>Metazoa</taxon>
        <taxon>Ecdysozoa</taxon>
        <taxon>Arthropoda</taxon>
        <taxon>Chelicerata</taxon>
        <taxon>Arachnida</taxon>
        <taxon>Araneae</taxon>
        <taxon>Araneomorphae</taxon>
        <taxon>Entelegynae</taxon>
        <taxon>Araneoidea</taxon>
        <taxon>Araneidae</taxon>
        <taxon>Araneus</taxon>
    </lineage>
</organism>
<sequence length="199" mass="22153">MKRPAVSSFLNACGSGRRHSQSFSGTIEKDSAIVKGCQIAIAKKQDDHNNTLGLLVCFATLEKSSNLSSLTLLPYRTLVNFLTFRTIVVKLIQRYYFPSSHPRSINMHMHFHHEAELEAVGFAATWALEHNKLVNIHTDSQSSIEAIKSAEPKSEFVNSIKEKIYSSRLLVSLVWVKAHAGNPGNERTDCQAKLVSNSL</sequence>